<dbReference type="Proteomes" id="UP001550739">
    <property type="component" value="Unassembled WGS sequence"/>
</dbReference>
<dbReference type="PANTHER" id="PTHR11895">
    <property type="entry name" value="TRANSAMIDASE"/>
    <property type="match status" value="1"/>
</dbReference>
<dbReference type="Pfam" id="PF01425">
    <property type="entry name" value="Amidase"/>
    <property type="match status" value="1"/>
</dbReference>
<proteinExistence type="predicted"/>
<comment type="caution">
    <text evidence="3">The sequence shown here is derived from an EMBL/GenBank/DDBJ whole genome shotgun (WGS) entry which is preliminary data.</text>
</comment>
<evidence type="ECO:0000259" key="2">
    <source>
        <dbReference type="Pfam" id="PF01425"/>
    </source>
</evidence>
<name>A0ABV2ZV15_9ACTN</name>
<keyword evidence="4" id="KW-1185">Reference proteome</keyword>
<feature type="region of interest" description="Disordered" evidence="1">
    <location>
        <begin position="121"/>
        <end position="152"/>
    </location>
</feature>
<evidence type="ECO:0000313" key="4">
    <source>
        <dbReference type="Proteomes" id="UP001550739"/>
    </source>
</evidence>
<dbReference type="RefSeq" id="WP_361708399.1">
    <property type="nucleotide sequence ID" value="NZ_JBEZVE010000028.1"/>
</dbReference>
<organism evidence="3 4">
    <name type="scientific">Streptomyces sp. 900129855</name>
    <dbReference type="NCBI Taxonomy" id="3155129"/>
    <lineage>
        <taxon>Bacteria</taxon>
        <taxon>Bacillati</taxon>
        <taxon>Actinomycetota</taxon>
        <taxon>Actinomycetes</taxon>
        <taxon>Kitasatosporales</taxon>
        <taxon>Streptomycetaceae</taxon>
        <taxon>Streptomyces</taxon>
    </lineage>
</organism>
<dbReference type="PANTHER" id="PTHR11895:SF151">
    <property type="entry name" value="GLUTAMYL-TRNA(GLN) AMIDOTRANSFERASE SUBUNIT A"/>
    <property type="match status" value="1"/>
</dbReference>
<dbReference type="EMBL" id="JBEZVE010000028">
    <property type="protein sequence ID" value="MEU3786397.1"/>
    <property type="molecule type" value="Genomic_DNA"/>
</dbReference>
<dbReference type="Gene3D" id="3.90.1300.10">
    <property type="entry name" value="Amidase signature (AS) domain"/>
    <property type="match status" value="1"/>
</dbReference>
<reference evidence="3 4" key="1">
    <citation type="submission" date="2024-06" db="EMBL/GenBank/DDBJ databases">
        <title>The Natural Products Discovery Center: Release of the First 8490 Sequenced Strains for Exploring Actinobacteria Biosynthetic Diversity.</title>
        <authorList>
            <person name="Kalkreuter E."/>
            <person name="Kautsar S.A."/>
            <person name="Yang D."/>
            <person name="Bader C.D."/>
            <person name="Teijaro C.N."/>
            <person name="Fluegel L."/>
            <person name="Davis C.M."/>
            <person name="Simpson J.R."/>
            <person name="Lauterbach L."/>
            <person name="Steele A.D."/>
            <person name="Gui C."/>
            <person name="Meng S."/>
            <person name="Li G."/>
            <person name="Viehrig K."/>
            <person name="Ye F."/>
            <person name="Su P."/>
            <person name="Kiefer A.F."/>
            <person name="Nichols A."/>
            <person name="Cepeda A.J."/>
            <person name="Yan W."/>
            <person name="Fan B."/>
            <person name="Jiang Y."/>
            <person name="Adhikari A."/>
            <person name="Zheng C.-J."/>
            <person name="Schuster L."/>
            <person name="Cowan T.M."/>
            <person name="Smanski M.J."/>
            <person name="Chevrette M.G."/>
            <person name="De Carvalho L.P.S."/>
            <person name="Shen B."/>
        </authorList>
    </citation>
    <scope>NUCLEOTIDE SEQUENCE [LARGE SCALE GENOMIC DNA]</scope>
    <source>
        <strain evidence="3 4">NPDC033843</strain>
    </source>
</reference>
<accession>A0ABV2ZV15</accession>
<dbReference type="InterPro" id="IPR036928">
    <property type="entry name" value="AS_sf"/>
</dbReference>
<evidence type="ECO:0000256" key="1">
    <source>
        <dbReference type="SAM" id="MobiDB-lite"/>
    </source>
</evidence>
<evidence type="ECO:0000313" key="3">
    <source>
        <dbReference type="EMBL" id="MEU3786397.1"/>
    </source>
</evidence>
<dbReference type="SUPFAM" id="SSF75304">
    <property type="entry name" value="Amidase signature (AS) enzymes"/>
    <property type="match status" value="1"/>
</dbReference>
<protein>
    <submittedName>
        <fullName evidence="3">Amidase</fullName>
    </submittedName>
</protein>
<feature type="compositionally biased region" description="Polar residues" evidence="1">
    <location>
        <begin position="121"/>
        <end position="136"/>
    </location>
</feature>
<dbReference type="InterPro" id="IPR000120">
    <property type="entry name" value="Amidase"/>
</dbReference>
<gene>
    <name evidence="3" type="ORF">AB0E89_38665</name>
</gene>
<sequence>MIAEPPPRTALEGARLIASGRLTSEQLVRSYLSRAKQRENDLRAWSHLAELEAVAESRQRDRETPKGLLHGVPVGIKDLSDTADMPTGYGSAAYAGHRPPADAACVALARSAGAVILGKTSTTEFGGSEPTPTRNPHNPAHTPGGSSSGSAAAVADGQVPLATGTQTGGSVIRPASFCGVVGFKPSFGSISLYGTRSPSWSLDTLGLFAADIDDVALFFAALRGEQTLAERPPPQHRPTVGVFLGPYADRAEPWAIEALETVAELCSALGCRVANLTAPAGFDRSLDWQRTISRFETSRSLTFEWTTKRHSLGAPLKADIRQGLPIAFSEYEQAKTESSKLAAAVHERFTGYDLVLTLAATGEAPLGLRSTGDAAFNRSWTLLGLPCLALPAALGPHGLPLAVQAIGARHRDGELLAHASWLQYMIRRQGLYPD</sequence>
<feature type="domain" description="Amidase" evidence="2">
    <location>
        <begin position="27"/>
        <end position="416"/>
    </location>
</feature>
<dbReference type="InterPro" id="IPR023631">
    <property type="entry name" value="Amidase_dom"/>
</dbReference>